<gene>
    <name evidence="1" type="ORF">F4V44_18055</name>
</gene>
<accession>A0A5J5HM27</accession>
<dbReference type="EMBL" id="VYKL01000028">
    <property type="protein sequence ID" value="KAA9021048.1"/>
    <property type="molecule type" value="Genomic_DNA"/>
</dbReference>
<proteinExistence type="predicted"/>
<evidence type="ECO:0000313" key="2">
    <source>
        <dbReference type="Proteomes" id="UP000326671"/>
    </source>
</evidence>
<protein>
    <submittedName>
        <fullName evidence="1">Uncharacterized protein</fullName>
    </submittedName>
</protein>
<organism evidence="1 2">
    <name type="scientific">Niallia endozanthoxylica</name>
    <dbReference type="NCBI Taxonomy" id="2036016"/>
    <lineage>
        <taxon>Bacteria</taxon>
        <taxon>Bacillati</taxon>
        <taxon>Bacillota</taxon>
        <taxon>Bacilli</taxon>
        <taxon>Bacillales</taxon>
        <taxon>Bacillaceae</taxon>
        <taxon>Niallia</taxon>
    </lineage>
</organism>
<sequence>MTTTSMWLEFGGVENNMEELNCSIEDFAEVFSEHFWKAEEVSRNSA</sequence>
<name>A0A5J5HM27_9BACI</name>
<keyword evidence="2" id="KW-1185">Reference proteome</keyword>
<dbReference type="AlphaFoldDB" id="A0A5J5HM27"/>
<reference evidence="1 2" key="1">
    <citation type="submission" date="2019-09" db="EMBL/GenBank/DDBJ databases">
        <title>Whole genome sequences of isolates from the Mars Exploration Rovers.</title>
        <authorList>
            <person name="Seuylemezian A."/>
            <person name="Vaishampayan P."/>
        </authorList>
    </citation>
    <scope>NUCLEOTIDE SEQUENCE [LARGE SCALE GENOMIC DNA]</scope>
    <source>
        <strain evidence="1 2">MER_TA_151</strain>
    </source>
</reference>
<evidence type="ECO:0000313" key="1">
    <source>
        <dbReference type="EMBL" id="KAA9021048.1"/>
    </source>
</evidence>
<dbReference type="Proteomes" id="UP000326671">
    <property type="component" value="Unassembled WGS sequence"/>
</dbReference>
<comment type="caution">
    <text evidence="1">The sequence shown here is derived from an EMBL/GenBank/DDBJ whole genome shotgun (WGS) entry which is preliminary data.</text>
</comment>